<dbReference type="PROSITE" id="PS51148">
    <property type="entry name" value="AXH"/>
    <property type="match status" value="1"/>
</dbReference>
<dbReference type="PANTHER" id="PTHR13392:SF13">
    <property type="entry name" value="AXH DOMAIN-CONTAINING PROTEIN"/>
    <property type="match status" value="1"/>
</dbReference>
<dbReference type="PANTHER" id="PTHR13392">
    <property type="entry name" value="ATAXIN 1"/>
    <property type="match status" value="1"/>
</dbReference>
<keyword evidence="10" id="KW-1185">Reference proteome</keyword>
<feature type="region of interest" description="Disordered" evidence="7">
    <location>
        <begin position="1"/>
        <end position="31"/>
    </location>
</feature>
<evidence type="ECO:0000256" key="2">
    <source>
        <dbReference type="ARBA" id="ARBA00022491"/>
    </source>
</evidence>
<evidence type="ECO:0000313" key="9">
    <source>
        <dbReference type="EMBL" id="PAV91895.1"/>
    </source>
</evidence>
<dbReference type="Pfam" id="PF08517">
    <property type="entry name" value="AXH"/>
    <property type="match status" value="1"/>
</dbReference>
<evidence type="ECO:0000256" key="1">
    <source>
        <dbReference type="ARBA" id="ARBA00004123"/>
    </source>
</evidence>
<feature type="compositionally biased region" description="Low complexity" evidence="7">
    <location>
        <begin position="15"/>
        <end position="31"/>
    </location>
</feature>
<protein>
    <recommendedName>
        <fullName evidence="8">AXH domain-containing protein</fullName>
    </recommendedName>
</protein>
<dbReference type="AlphaFoldDB" id="A0A2A2M0T9"/>
<evidence type="ECO:0000256" key="3">
    <source>
        <dbReference type="ARBA" id="ARBA00023015"/>
    </source>
</evidence>
<evidence type="ECO:0000256" key="7">
    <source>
        <dbReference type="SAM" id="MobiDB-lite"/>
    </source>
</evidence>
<dbReference type="GO" id="GO:0005634">
    <property type="term" value="C:nucleus"/>
    <property type="evidence" value="ECO:0007669"/>
    <property type="project" value="UniProtKB-SubCell"/>
</dbReference>
<dbReference type="GO" id="GO:0003723">
    <property type="term" value="F:RNA binding"/>
    <property type="evidence" value="ECO:0007669"/>
    <property type="project" value="InterPro"/>
</dbReference>
<keyword evidence="6" id="KW-0539">Nucleus</keyword>
<dbReference type="InterPro" id="IPR043404">
    <property type="entry name" value="ATAXIN1-like"/>
</dbReference>
<dbReference type="SMART" id="SM00536">
    <property type="entry name" value="AXH"/>
    <property type="match status" value="1"/>
</dbReference>
<name>A0A2A2M0T9_9BILA</name>
<gene>
    <name evidence="9" type="ORF">WR25_21868</name>
</gene>
<dbReference type="Gene3D" id="2.170.16.10">
    <property type="entry name" value="Hedgehog/Intein (Hint) domain"/>
    <property type="match status" value="1"/>
</dbReference>
<comment type="caution">
    <text evidence="9">The sequence shown here is derived from an EMBL/GenBank/DDBJ whole genome shotgun (WGS) entry which is preliminary data.</text>
</comment>
<evidence type="ECO:0000259" key="8">
    <source>
        <dbReference type="PROSITE" id="PS51148"/>
    </source>
</evidence>
<feature type="region of interest" description="Disordered" evidence="7">
    <location>
        <begin position="390"/>
        <end position="410"/>
    </location>
</feature>
<dbReference type="OrthoDB" id="10000452at2759"/>
<evidence type="ECO:0000313" key="10">
    <source>
        <dbReference type="Proteomes" id="UP000218231"/>
    </source>
</evidence>
<dbReference type="GO" id="GO:0003677">
    <property type="term" value="F:DNA binding"/>
    <property type="evidence" value="ECO:0007669"/>
    <property type="project" value="UniProtKB-KW"/>
</dbReference>
<dbReference type="GO" id="GO:0006355">
    <property type="term" value="P:regulation of DNA-templated transcription"/>
    <property type="evidence" value="ECO:0007669"/>
    <property type="project" value="InterPro"/>
</dbReference>
<sequence length="428" mass="46503">MSSNDRPGPADKAQRSLPTTSTSRPPHTHSWSTENLNITAALSRPAPLSASSLVSSLSQLPIQPLNVPVVASTNILIPALFRQQLISPSDYQQQLLFNQIRSLSSGNLASLSTTGISSPPQPKAASSNLSLSLPSLMQDSEGASSSRASNMSVDSNEQALPPLFRPIARRPSATVPLPFAASTSSVLTATTSAPSTSSDGQLDKPTTSKQDEKIEQGIKKVESMKSEQKSLHELFKQFRPNVPNYDAGTIPATTGYVPSHFMRGTMIKLANGKMKRVEQLSSDDFLSSAAISRNVIVNASIVCNIVQGTNLVRIHFEVGESRYKTTLDVQKEYPFFVLGKGWSSGDPTMTYDRYGIEAQSLNVGDVCIVLTRKSDDNSIETTSLVAAEKNLQNESDKRAEKRAPKRKAEQEIKCEDIIPEENAFMYEI</sequence>
<evidence type="ECO:0000256" key="4">
    <source>
        <dbReference type="ARBA" id="ARBA00023125"/>
    </source>
</evidence>
<evidence type="ECO:0000256" key="5">
    <source>
        <dbReference type="ARBA" id="ARBA00023163"/>
    </source>
</evidence>
<feature type="compositionally biased region" description="Basic and acidic residues" evidence="7">
    <location>
        <begin position="394"/>
        <end position="410"/>
    </location>
</feature>
<feature type="region of interest" description="Disordered" evidence="7">
    <location>
        <begin position="190"/>
        <end position="213"/>
    </location>
</feature>
<keyword evidence="3" id="KW-0805">Transcription regulation</keyword>
<keyword evidence="4" id="KW-0238">DNA-binding</keyword>
<organism evidence="9 10">
    <name type="scientific">Diploscapter pachys</name>
    <dbReference type="NCBI Taxonomy" id="2018661"/>
    <lineage>
        <taxon>Eukaryota</taxon>
        <taxon>Metazoa</taxon>
        <taxon>Ecdysozoa</taxon>
        <taxon>Nematoda</taxon>
        <taxon>Chromadorea</taxon>
        <taxon>Rhabditida</taxon>
        <taxon>Rhabditina</taxon>
        <taxon>Rhabditomorpha</taxon>
        <taxon>Rhabditoidea</taxon>
        <taxon>Rhabditidae</taxon>
        <taxon>Diploscapter</taxon>
    </lineage>
</organism>
<evidence type="ECO:0000256" key="6">
    <source>
        <dbReference type="ARBA" id="ARBA00023242"/>
    </source>
</evidence>
<dbReference type="SUPFAM" id="SSF102031">
    <property type="entry name" value="AXH domain"/>
    <property type="match status" value="1"/>
</dbReference>
<comment type="subcellular location">
    <subcellularLocation>
        <location evidence="1">Nucleus</location>
    </subcellularLocation>
</comment>
<dbReference type="EMBL" id="LIAE01006285">
    <property type="protein sequence ID" value="PAV91895.1"/>
    <property type="molecule type" value="Genomic_DNA"/>
</dbReference>
<dbReference type="STRING" id="2018661.A0A2A2M0T9"/>
<accession>A0A2A2M0T9</accession>
<keyword evidence="2" id="KW-0678">Repressor</keyword>
<reference evidence="9 10" key="1">
    <citation type="journal article" date="2017" name="Curr. Biol.">
        <title>Genome architecture and evolution of a unichromosomal asexual nematode.</title>
        <authorList>
            <person name="Fradin H."/>
            <person name="Zegar C."/>
            <person name="Gutwein M."/>
            <person name="Lucas J."/>
            <person name="Kovtun M."/>
            <person name="Corcoran D."/>
            <person name="Baugh L.R."/>
            <person name="Kiontke K."/>
            <person name="Gunsalus K."/>
            <person name="Fitch D.H."/>
            <person name="Piano F."/>
        </authorList>
    </citation>
    <scope>NUCLEOTIDE SEQUENCE [LARGE SCALE GENOMIC DNA]</scope>
    <source>
        <strain evidence="9">PF1309</strain>
    </source>
</reference>
<dbReference type="Proteomes" id="UP000218231">
    <property type="component" value="Unassembled WGS sequence"/>
</dbReference>
<dbReference type="InterPro" id="IPR003652">
    <property type="entry name" value="Ataxin_AXH_dom"/>
</dbReference>
<feature type="domain" description="AXH" evidence="8">
    <location>
        <begin position="249"/>
        <end position="378"/>
    </location>
</feature>
<dbReference type="InterPro" id="IPR036096">
    <property type="entry name" value="Ataxin_AXH_dom_sf"/>
</dbReference>
<proteinExistence type="predicted"/>
<keyword evidence="5" id="KW-0804">Transcription</keyword>